<protein>
    <submittedName>
        <fullName evidence="2">Uncharacterized protein</fullName>
    </submittedName>
</protein>
<accession>A0A0E0JKD8</accession>
<evidence type="ECO:0000256" key="1">
    <source>
        <dbReference type="SAM" id="MobiDB-lite"/>
    </source>
</evidence>
<sequence>MYLQRPTRETRKRRTLRLLLQQLQLQHCRPHLPQLLRLQILLLQLLHPKECFHQYLKTTNARSTSGCWKRSGRSSHAMLLRRTRSAKRRRFSRSSSGQSLSLVCD</sequence>
<dbReference type="Proteomes" id="UP000026962">
    <property type="component" value="Chromosome 1"/>
</dbReference>
<reference evidence="2" key="1">
    <citation type="submission" date="2015-04" db="UniProtKB">
        <authorList>
            <consortium name="EnsemblPlants"/>
        </authorList>
    </citation>
    <scope>IDENTIFICATION</scope>
</reference>
<dbReference type="EnsemblPlants" id="OPUNC01G20680.1">
    <property type="protein sequence ID" value="OPUNC01G20680.1"/>
    <property type="gene ID" value="OPUNC01G20680"/>
</dbReference>
<feature type="compositionally biased region" description="Low complexity" evidence="1">
    <location>
        <begin position="93"/>
        <end position="105"/>
    </location>
</feature>
<evidence type="ECO:0000313" key="3">
    <source>
        <dbReference type="Proteomes" id="UP000026962"/>
    </source>
</evidence>
<proteinExistence type="predicted"/>
<feature type="compositionally biased region" description="Basic residues" evidence="1">
    <location>
        <begin position="79"/>
        <end position="92"/>
    </location>
</feature>
<organism evidence="2">
    <name type="scientific">Oryza punctata</name>
    <name type="common">Red rice</name>
    <dbReference type="NCBI Taxonomy" id="4537"/>
    <lineage>
        <taxon>Eukaryota</taxon>
        <taxon>Viridiplantae</taxon>
        <taxon>Streptophyta</taxon>
        <taxon>Embryophyta</taxon>
        <taxon>Tracheophyta</taxon>
        <taxon>Spermatophyta</taxon>
        <taxon>Magnoliopsida</taxon>
        <taxon>Liliopsida</taxon>
        <taxon>Poales</taxon>
        <taxon>Poaceae</taxon>
        <taxon>BOP clade</taxon>
        <taxon>Oryzoideae</taxon>
        <taxon>Oryzeae</taxon>
        <taxon>Oryzinae</taxon>
        <taxon>Oryza</taxon>
    </lineage>
</organism>
<feature type="region of interest" description="Disordered" evidence="1">
    <location>
        <begin position="78"/>
        <end position="105"/>
    </location>
</feature>
<dbReference type="HOGENOM" id="CLU_2240955_0_0_1"/>
<dbReference type="AlphaFoldDB" id="A0A0E0JKD8"/>
<reference evidence="2" key="2">
    <citation type="submission" date="2018-05" db="EMBL/GenBank/DDBJ databases">
        <title>OpunRS2 (Oryza punctata Reference Sequence Version 2).</title>
        <authorList>
            <person name="Zhang J."/>
            <person name="Kudrna D."/>
            <person name="Lee S."/>
            <person name="Talag J."/>
            <person name="Welchert J."/>
            <person name="Wing R.A."/>
        </authorList>
    </citation>
    <scope>NUCLEOTIDE SEQUENCE [LARGE SCALE GENOMIC DNA]</scope>
</reference>
<keyword evidence="3" id="KW-1185">Reference proteome</keyword>
<dbReference type="Gramene" id="OPUNC01G20680.1">
    <property type="protein sequence ID" value="OPUNC01G20680.1"/>
    <property type="gene ID" value="OPUNC01G20680"/>
</dbReference>
<evidence type="ECO:0000313" key="2">
    <source>
        <dbReference type="EnsemblPlants" id="OPUNC01G20680.1"/>
    </source>
</evidence>
<name>A0A0E0JKD8_ORYPU</name>